<dbReference type="EMBL" id="LNIX01000042">
    <property type="protein sequence ID" value="OXA39009.1"/>
    <property type="molecule type" value="Genomic_DNA"/>
</dbReference>
<name>A0A226D1B3_FOLCA</name>
<dbReference type="OrthoDB" id="273067at2759"/>
<evidence type="ECO:0000313" key="4">
    <source>
        <dbReference type="Proteomes" id="UP000198287"/>
    </source>
</evidence>
<keyword evidence="1" id="KW-0853">WD repeat</keyword>
<dbReference type="Pfam" id="PF00400">
    <property type="entry name" value="WD40"/>
    <property type="match status" value="1"/>
</dbReference>
<dbReference type="SUPFAM" id="SSF50978">
    <property type="entry name" value="WD40 repeat-like"/>
    <property type="match status" value="1"/>
</dbReference>
<dbReference type="OMA" id="KFIVFER"/>
<accession>A0A226D1B3</accession>
<dbReference type="AlphaFoldDB" id="A0A226D1B3"/>
<comment type="caution">
    <text evidence="3">The sequence shown here is derived from an EMBL/GenBank/DDBJ whole genome shotgun (WGS) entry which is preliminary data.</text>
</comment>
<evidence type="ECO:0000256" key="1">
    <source>
        <dbReference type="ARBA" id="ARBA00022574"/>
    </source>
</evidence>
<dbReference type="Gene3D" id="2.130.10.10">
    <property type="entry name" value="YVTN repeat-like/Quinoprotein amine dehydrogenase"/>
    <property type="match status" value="1"/>
</dbReference>
<dbReference type="STRING" id="158441.A0A226D1B3"/>
<dbReference type="SMART" id="SM00320">
    <property type="entry name" value="WD40"/>
    <property type="match status" value="3"/>
</dbReference>
<keyword evidence="4" id="KW-1185">Reference proteome</keyword>
<dbReference type="InterPro" id="IPR001680">
    <property type="entry name" value="WD40_rpt"/>
</dbReference>
<gene>
    <name evidence="3" type="ORF">Fcan01_26252</name>
</gene>
<organism evidence="3 4">
    <name type="scientific">Folsomia candida</name>
    <name type="common">Springtail</name>
    <dbReference type="NCBI Taxonomy" id="158441"/>
    <lineage>
        <taxon>Eukaryota</taxon>
        <taxon>Metazoa</taxon>
        <taxon>Ecdysozoa</taxon>
        <taxon>Arthropoda</taxon>
        <taxon>Hexapoda</taxon>
        <taxon>Collembola</taxon>
        <taxon>Entomobryomorpha</taxon>
        <taxon>Isotomoidea</taxon>
        <taxon>Isotomidae</taxon>
        <taxon>Proisotominae</taxon>
        <taxon>Folsomia</taxon>
    </lineage>
</organism>
<dbReference type="PANTHER" id="PTHR19857:SF8">
    <property type="entry name" value="ANGIO-ASSOCIATED MIGRATORY CELL PROTEIN"/>
    <property type="match status" value="1"/>
</dbReference>
<keyword evidence="2" id="KW-0677">Repeat</keyword>
<reference evidence="3 4" key="1">
    <citation type="submission" date="2015-12" db="EMBL/GenBank/DDBJ databases">
        <title>The genome of Folsomia candida.</title>
        <authorList>
            <person name="Faddeeva A."/>
            <person name="Derks M.F."/>
            <person name="Anvar Y."/>
            <person name="Smit S."/>
            <person name="Van Straalen N."/>
            <person name="Roelofs D."/>
        </authorList>
    </citation>
    <scope>NUCLEOTIDE SEQUENCE [LARGE SCALE GENOMIC DNA]</scope>
    <source>
        <strain evidence="3 4">VU population</strain>
        <tissue evidence="3">Whole body</tissue>
    </source>
</reference>
<dbReference type="InterPro" id="IPR015943">
    <property type="entry name" value="WD40/YVTN_repeat-like_dom_sf"/>
</dbReference>
<dbReference type="PANTHER" id="PTHR19857">
    <property type="entry name" value="MITOCHONDRIAL DIVISION PROTEIN 1-RELATED"/>
    <property type="match status" value="1"/>
</dbReference>
<evidence type="ECO:0000256" key="2">
    <source>
        <dbReference type="ARBA" id="ARBA00022737"/>
    </source>
</evidence>
<dbReference type="InterPro" id="IPR036322">
    <property type="entry name" value="WD40_repeat_dom_sf"/>
</dbReference>
<dbReference type="Proteomes" id="UP000198287">
    <property type="component" value="Unassembled WGS sequence"/>
</dbReference>
<evidence type="ECO:0000313" key="3">
    <source>
        <dbReference type="EMBL" id="OXA39009.1"/>
    </source>
</evidence>
<protein>
    <submittedName>
        <fullName evidence="3">Uncharacterized protein</fullName>
    </submittedName>
</protein>
<dbReference type="InterPro" id="IPR051179">
    <property type="entry name" value="WD_repeat_multifunction"/>
</dbReference>
<proteinExistence type="predicted"/>
<sequence length="317" mass="34570">MKITASPAVTNFYTDILAHSFEPGGQRVAAATTMGKFIVFERDWDNNEAFTKMEMMLPNNAPALCLDWKNGNVGILLGAKSLLYLFRQDRNGDFDDDAARLTKFDVKYDVHDVASRGSGSPVIFGACDDCKVRVWDVETQKLVGEMTDHKMPLEVCKANDEYVVTGGQDGNVVVYDASLRSPKPIVSFDQGKSTITALDISSDSTWIAAGSAGAPIVYNLKNSAILPQISLENPNKIHTVHFDQMNTLWWGGGSGRIFKSLNLTEISTEIKATYGAATIFHVYSITSTSPNRLSAAGSSTGILFSENGDFFEGMVHI</sequence>